<proteinExistence type="predicted"/>
<sequence length="177" mass="21013">MYQSKQSRYCYPETDVLINKANLRELDQLERFEKYATTARLHQLNLKPINGNFDFKHLSKIHWFIFQDVYPFAGKVRDEDISKGNFRFALPQYIYSEADRIIGELKQDNYLKGLSLVKHVERLAYYMAELNVLHPFREGNGRTLTRIYSVFSTFIWARFGLESSGSKKYTECDHSFR</sequence>
<dbReference type="PROSITE" id="PS51459">
    <property type="entry name" value="FIDO"/>
    <property type="match status" value="1"/>
</dbReference>
<dbReference type="Pfam" id="PF02661">
    <property type="entry name" value="Fic"/>
    <property type="match status" value="1"/>
</dbReference>
<dbReference type="InterPro" id="IPR003812">
    <property type="entry name" value="Fido"/>
</dbReference>
<organism evidence="9 10">
    <name type="scientific">Effusibacillus consociatus</name>
    <dbReference type="NCBI Taxonomy" id="1117041"/>
    <lineage>
        <taxon>Bacteria</taxon>
        <taxon>Bacillati</taxon>
        <taxon>Bacillota</taxon>
        <taxon>Bacilli</taxon>
        <taxon>Bacillales</taxon>
        <taxon>Alicyclobacillaceae</taxon>
        <taxon>Effusibacillus</taxon>
    </lineage>
</organism>
<dbReference type="Gene3D" id="1.10.3290.10">
    <property type="entry name" value="Fido-like domain"/>
    <property type="match status" value="1"/>
</dbReference>
<comment type="catalytic activity">
    <reaction evidence="7">
        <text>L-tyrosyl-[protein] + ATP = O-(5'-adenylyl)-L-tyrosyl-[protein] + diphosphate</text>
        <dbReference type="Rhea" id="RHEA:54288"/>
        <dbReference type="Rhea" id="RHEA-COMP:10136"/>
        <dbReference type="Rhea" id="RHEA-COMP:13846"/>
        <dbReference type="ChEBI" id="CHEBI:30616"/>
        <dbReference type="ChEBI" id="CHEBI:33019"/>
        <dbReference type="ChEBI" id="CHEBI:46858"/>
        <dbReference type="ChEBI" id="CHEBI:83624"/>
        <dbReference type="EC" id="2.7.7.108"/>
    </reaction>
</comment>
<dbReference type="Proteomes" id="UP001596002">
    <property type="component" value="Unassembled WGS sequence"/>
</dbReference>
<evidence type="ECO:0000256" key="7">
    <source>
        <dbReference type="ARBA" id="ARBA00048696"/>
    </source>
</evidence>
<keyword evidence="2" id="KW-0548">Nucleotidyltransferase</keyword>
<name>A0ABV9Q1K2_9BACL</name>
<reference evidence="10" key="1">
    <citation type="journal article" date="2019" name="Int. J. Syst. Evol. Microbiol.">
        <title>The Global Catalogue of Microorganisms (GCM) 10K type strain sequencing project: providing services to taxonomists for standard genome sequencing and annotation.</title>
        <authorList>
            <consortium name="The Broad Institute Genomics Platform"/>
            <consortium name="The Broad Institute Genome Sequencing Center for Infectious Disease"/>
            <person name="Wu L."/>
            <person name="Ma J."/>
        </authorList>
    </citation>
    <scope>NUCLEOTIDE SEQUENCE [LARGE SCALE GENOMIC DNA]</scope>
    <source>
        <strain evidence="10">WYCCWR 12678</strain>
    </source>
</reference>
<protein>
    <recommendedName>
        <fullName evidence="5">protein adenylyltransferase</fullName>
        <ecNumber evidence="5">2.7.7.108</ecNumber>
    </recommendedName>
</protein>
<dbReference type="EC" id="2.7.7.108" evidence="5"/>
<dbReference type="SUPFAM" id="SSF140931">
    <property type="entry name" value="Fic-like"/>
    <property type="match status" value="1"/>
</dbReference>
<evidence type="ECO:0000256" key="4">
    <source>
        <dbReference type="ARBA" id="ARBA00022840"/>
    </source>
</evidence>
<keyword evidence="1" id="KW-0808">Transferase</keyword>
<keyword evidence="10" id="KW-1185">Reference proteome</keyword>
<comment type="catalytic activity">
    <reaction evidence="6">
        <text>L-threonyl-[protein] + ATP = 3-O-(5'-adenylyl)-L-threonyl-[protein] + diphosphate</text>
        <dbReference type="Rhea" id="RHEA:54292"/>
        <dbReference type="Rhea" id="RHEA-COMP:11060"/>
        <dbReference type="Rhea" id="RHEA-COMP:13847"/>
        <dbReference type="ChEBI" id="CHEBI:30013"/>
        <dbReference type="ChEBI" id="CHEBI:30616"/>
        <dbReference type="ChEBI" id="CHEBI:33019"/>
        <dbReference type="ChEBI" id="CHEBI:138113"/>
        <dbReference type="EC" id="2.7.7.108"/>
    </reaction>
</comment>
<evidence type="ECO:0000259" key="8">
    <source>
        <dbReference type="PROSITE" id="PS51459"/>
    </source>
</evidence>
<dbReference type="EMBL" id="JBHSHC010000099">
    <property type="protein sequence ID" value="MFC4768386.1"/>
    <property type="molecule type" value="Genomic_DNA"/>
</dbReference>
<evidence type="ECO:0000256" key="6">
    <source>
        <dbReference type="ARBA" id="ARBA00047939"/>
    </source>
</evidence>
<evidence type="ECO:0000313" key="9">
    <source>
        <dbReference type="EMBL" id="MFC4768386.1"/>
    </source>
</evidence>
<evidence type="ECO:0000313" key="10">
    <source>
        <dbReference type="Proteomes" id="UP001596002"/>
    </source>
</evidence>
<evidence type="ECO:0000256" key="2">
    <source>
        <dbReference type="ARBA" id="ARBA00022695"/>
    </source>
</evidence>
<dbReference type="PANTHER" id="PTHR39560:SF1">
    <property type="entry name" value="PROTEIN ADENYLYLTRANSFERASE FIC-RELATED"/>
    <property type="match status" value="1"/>
</dbReference>
<dbReference type="RefSeq" id="WP_380026336.1">
    <property type="nucleotide sequence ID" value="NZ_JBHSHC010000099.1"/>
</dbReference>
<feature type="domain" description="Fido" evidence="8">
    <location>
        <begin position="53"/>
        <end position="177"/>
    </location>
</feature>
<dbReference type="PANTHER" id="PTHR39560">
    <property type="entry name" value="PROTEIN ADENYLYLTRANSFERASE FIC-RELATED"/>
    <property type="match status" value="1"/>
</dbReference>
<evidence type="ECO:0000256" key="1">
    <source>
        <dbReference type="ARBA" id="ARBA00022679"/>
    </source>
</evidence>
<gene>
    <name evidence="9" type="ORF">ACFO8Q_13625</name>
</gene>
<dbReference type="InterPro" id="IPR036597">
    <property type="entry name" value="Fido-like_dom_sf"/>
</dbReference>
<evidence type="ECO:0000256" key="5">
    <source>
        <dbReference type="ARBA" id="ARBA00034531"/>
    </source>
</evidence>
<evidence type="ECO:0000256" key="3">
    <source>
        <dbReference type="ARBA" id="ARBA00022741"/>
    </source>
</evidence>
<keyword evidence="3" id="KW-0547">Nucleotide-binding</keyword>
<keyword evidence="4" id="KW-0067">ATP-binding</keyword>
<accession>A0ABV9Q1K2</accession>
<comment type="caution">
    <text evidence="9">The sequence shown here is derived from an EMBL/GenBank/DDBJ whole genome shotgun (WGS) entry which is preliminary data.</text>
</comment>